<comment type="caution">
    <text evidence="1">The sequence shown here is derived from an EMBL/GenBank/DDBJ whole genome shotgun (WGS) entry which is preliminary data.</text>
</comment>
<evidence type="ECO:0000313" key="1">
    <source>
        <dbReference type="EMBL" id="OGK39585.1"/>
    </source>
</evidence>
<accession>A0A1F7I891</accession>
<reference evidence="1 2" key="1">
    <citation type="journal article" date="2016" name="Nat. Commun.">
        <title>Thousands of microbial genomes shed light on interconnected biogeochemical processes in an aquifer system.</title>
        <authorList>
            <person name="Anantharaman K."/>
            <person name="Brown C.T."/>
            <person name="Hug L.A."/>
            <person name="Sharon I."/>
            <person name="Castelle C.J."/>
            <person name="Probst A.J."/>
            <person name="Thomas B.C."/>
            <person name="Singh A."/>
            <person name="Wilkins M.J."/>
            <person name="Karaoz U."/>
            <person name="Brodie E.L."/>
            <person name="Williams K.H."/>
            <person name="Hubbard S.S."/>
            <person name="Banfield J.F."/>
        </authorList>
    </citation>
    <scope>NUCLEOTIDE SEQUENCE [LARGE SCALE GENOMIC DNA]</scope>
</reference>
<name>A0A1F7I891_9BACT</name>
<dbReference type="Pfam" id="PF05973">
    <property type="entry name" value="Gp49"/>
    <property type="match status" value="1"/>
</dbReference>
<sequence length="116" mass="13790">MQIGHQILYFIYSNKNPVKDFIDSLDKKQKSKVFGIFQLVEEYGIFSVPQHIKKIKGTPFWEIRILGKDNIRLIFILDKSSLIIFHGFIKKTQKTPQLELKLTFTRFTKWKTNLDK</sequence>
<dbReference type="STRING" id="1802056.A2954_02225"/>
<dbReference type="AlphaFoldDB" id="A0A1F7I891"/>
<dbReference type="Proteomes" id="UP000177698">
    <property type="component" value="Unassembled WGS sequence"/>
</dbReference>
<gene>
    <name evidence="1" type="ORF">A2954_02225</name>
</gene>
<proteinExistence type="predicted"/>
<evidence type="ECO:0000313" key="2">
    <source>
        <dbReference type="Proteomes" id="UP000177698"/>
    </source>
</evidence>
<dbReference type="EMBL" id="MGAG01000039">
    <property type="protein sequence ID" value="OGK39585.1"/>
    <property type="molecule type" value="Genomic_DNA"/>
</dbReference>
<organism evidence="1 2">
    <name type="scientific">Candidatus Roizmanbacteria bacterium RIFCSPLOWO2_01_FULL_37_12</name>
    <dbReference type="NCBI Taxonomy" id="1802056"/>
    <lineage>
        <taxon>Bacteria</taxon>
        <taxon>Candidatus Roizmaniibacteriota</taxon>
    </lineage>
</organism>
<evidence type="ECO:0008006" key="3">
    <source>
        <dbReference type="Google" id="ProtNLM"/>
    </source>
</evidence>
<protein>
    <recommendedName>
        <fullName evidence="3">Addiction module toxin RelE</fullName>
    </recommendedName>
</protein>
<dbReference type="InterPro" id="IPR009241">
    <property type="entry name" value="HigB-like"/>
</dbReference>